<feature type="transmembrane region" description="Helical" evidence="7">
    <location>
        <begin position="189"/>
        <end position="207"/>
    </location>
</feature>
<proteinExistence type="inferred from homology"/>
<dbReference type="EMBL" id="BAABLW010000007">
    <property type="protein sequence ID" value="GAA4921269.1"/>
    <property type="molecule type" value="Genomic_DNA"/>
</dbReference>
<feature type="transmembrane region" description="Helical" evidence="7">
    <location>
        <begin position="158"/>
        <end position="177"/>
    </location>
</feature>
<dbReference type="PANTHER" id="PTHR40074">
    <property type="entry name" value="O-ACETYLTRANSFERASE WECH"/>
    <property type="match status" value="1"/>
</dbReference>
<evidence type="ECO:0000313" key="10">
    <source>
        <dbReference type="Proteomes" id="UP001500368"/>
    </source>
</evidence>
<feature type="transmembrane region" description="Helical" evidence="7">
    <location>
        <begin position="238"/>
        <end position="258"/>
    </location>
</feature>
<evidence type="ECO:0000256" key="5">
    <source>
        <dbReference type="ARBA" id="ARBA00022989"/>
    </source>
</evidence>
<gene>
    <name evidence="9" type="ORF">GCM10025790_17050</name>
</gene>
<feature type="transmembrane region" description="Helical" evidence="7">
    <location>
        <begin position="214"/>
        <end position="232"/>
    </location>
</feature>
<protein>
    <recommendedName>
        <fullName evidence="8">Acyltransferase 3 domain-containing protein</fullName>
    </recommendedName>
</protein>
<name>A0ABP9FXD6_9MICC</name>
<organism evidence="9 10">
    <name type="scientific">Nesterenkonia rhizosphaerae</name>
    <dbReference type="NCBI Taxonomy" id="1348272"/>
    <lineage>
        <taxon>Bacteria</taxon>
        <taxon>Bacillati</taxon>
        <taxon>Actinomycetota</taxon>
        <taxon>Actinomycetes</taxon>
        <taxon>Micrococcales</taxon>
        <taxon>Micrococcaceae</taxon>
        <taxon>Nesterenkonia</taxon>
    </lineage>
</organism>
<evidence type="ECO:0000256" key="4">
    <source>
        <dbReference type="ARBA" id="ARBA00022692"/>
    </source>
</evidence>
<comment type="subcellular location">
    <subcellularLocation>
        <location evidence="1">Cell membrane</location>
        <topology evidence="1">Multi-pass membrane protein</topology>
    </subcellularLocation>
</comment>
<dbReference type="Pfam" id="PF01757">
    <property type="entry name" value="Acyl_transf_3"/>
    <property type="match status" value="1"/>
</dbReference>
<comment type="caution">
    <text evidence="9">The sequence shown here is derived from an EMBL/GenBank/DDBJ whole genome shotgun (WGS) entry which is preliminary data.</text>
</comment>
<feature type="transmembrane region" description="Helical" evidence="7">
    <location>
        <begin position="303"/>
        <end position="322"/>
    </location>
</feature>
<dbReference type="Proteomes" id="UP001500368">
    <property type="component" value="Unassembled WGS sequence"/>
</dbReference>
<reference evidence="10" key="1">
    <citation type="journal article" date="2019" name="Int. J. Syst. Evol. Microbiol.">
        <title>The Global Catalogue of Microorganisms (GCM) 10K type strain sequencing project: providing services to taxonomists for standard genome sequencing and annotation.</title>
        <authorList>
            <consortium name="The Broad Institute Genomics Platform"/>
            <consortium name="The Broad Institute Genome Sequencing Center for Infectious Disease"/>
            <person name="Wu L."/>
            <person name="Ma J."/>
        </authorList>
    </citation>
    <scope>NUCLEOTIDE SEQUENCE [LARGE SCALE GENOMIC DNA]</scope>
    <source>
        <strain evidence="10">JCM 19129</strain>
    </source>
</reference>
<keyword evidence="6 7" id="KW-0472">Membrane</keyword>
<comment type="similarity">
    <text evidence="2">Belongs to the acyltransferase 3 family.</text>
</comment>
<evidence type="ECO:0000259" key="8">
    <source>
        <dbReference type="Pfam" id="PF01757"/>
    </source>
</evidence>
<keyword evidence="3" id="KW-1003">Cell membrane</keyword>
<feature type="domain" description="Acyltransferase 3" evidence="8">
    <location>
        <begin position="29"/>
        <end position="322"/>
    </location>
</feature>
<accession>A0ABP9FXD6</accession>
<feature type="transmembrane region" description="Helical" evidence="7">
    <location>
        <begin position="100"/>
        <end position="122"/>
    </location>
</feature>
<evidence type="ECO:0000313" key="9">
    <source>
        <dbReference type="EMBL" id="GAA4921269.1"/>
    </source>
</evidence>
<feature type="transmembrane region" description="Helical" evidence="7">
    <location>
        <begin position="279"/>
        <end position="297"/>
    </location>
</feature>
<evidence type="ECO:0000256" key="3">
    <source>
        <dbReference type="ARBA" id="ARBA00022475"/>
    </source>
</evidence>
<feature type="transmembrane region" description="Helical" evidence="7">
    <location>
        <begin position="71"/>
        <end position="88"/>
    </location>
</feature>
<dbReference type="InterPro" id="IPR002656">
    <property type="entry name" value="Acyl_transf_3_dom"/>
</dbReference>
<dbReference type="PANTHER" id="PTHR40074:SF2">
    <property type="entry name" value="O-ACETYLTRANSFERASE WECH"/>
    <property type="match status" value="1"/>
</dbReference>
<evidence type="ECO:0000256" key="1">
    <source>
        <dbReference type="ARBA" id="ARBA00004651"/>
    </source>
</evidence>
<keyword evidence="5 7" id="KW-1133">Transmembrane helix</keyword>
<keyword evidence="10" id="KW-1185">Reference proteome</keyword>
<sequence>MRFFGKVGGMLAATTPSSAPVSTPAARMGWMDMLRGVAVLLVVVMHAADIPMTNGKGVDEWSRLHLYLEPFRMPMLMFLSGMLLPRALGKTLPQYAWGKFAAIVWPAVVWMLLFGFLIYHGGPTDPVYWRTGDYLWFLLALCACYGTAMLLKPVASRPVVMSLLCTGLFVAMILLRYHSEISQSLVNRTLYYGAFFFLGAACARLVVKWVNAPVSIVVGLGAVAVVLANLGLDDRSFRLGTPFSALTAILGIAVLLWIAPRVPRGNFTQILEWAGRNSIVIYVTHFPLVILIHRLMRHLDADPALYVSMCTVFGMALTLLMVRLRPWTAWLYVFPHHQRVAARLHNRAALGGSQQTQH</sequence>
<evidence type="ECO:0000256" key="7">
    <source>
        <dbReference type="SAM" id="Phobius"/>
    </source>
</evidence>
<evidence type="ECO:0000256" key="2">
    <source>
        <dbReference type="ARBA" id="ARBA00007400"/>
    </source>
</evidence>
<feature type="transmembrane region" description="Helical" evidence="7">
    <location>
        <begin position="134"/>
        <end position="151"/>
    </location>
</feature>
<evidence type="ECO:0000256" key="6">
    <source>
        <dbReference type="ARBA" id="ARBA00023136"/>
    </source>
</evidence>
<keyword evidence="4 7" id="KW-0812">Transmembrane</keyword>